<gene>
    <name evidence="2" type="ORF">ACIBP5_37805</name>
</gene>
<reference evidence="2 3" key="1">
    <citation type="submission" date="2024-10" db="EMBL/GenBank/DDBJ databases">
        <title>The Natural Products Discovery Center: Release of the First 8490 Sequenced Strains for Exploring Actinobacteria Biosynthetic Diversity.</title>
        <authorList>
            <person name="Kalkreuter E."/>
            <person name="Kautsar S.A."/>
            <person name="Yang D."/>
            <person name="Bader C.D."/>
            <person name="Teijaro C.N."/>
            <person name="Fluegel L."/>
            <person name="Davis C.M."/>
            <person name="Simpson J.R."/>
            <person name="Lauterbach L."/>
            <person name="Steele A.D."/>
            <person name="Gui C."/>
            <person name="Meng S."/>
            <person name="Li G."/>
            <person name="Viehrig K."/>
            <person name="Ye F."/>
            <person name="Su P."/>
            <person name="Kiefer A.F."/>
            <person name="Nichols A."/>
            <person name="Cepeda A.J."/>
            <person name="Yan W."/>
            <person name="Fan B."/>
            <person name="Jiang Y."/>
            <person name="Adhikari A."/>
            <person name="Zheng C.-J."/>
            <person name="Schuster L."/>
            <person name="Cowan T.M."/>
            <person name="Smanski M.J."/>
            <person name="Chevrette M.G."/>
            <person name="De Carvalho L.P.S."/>
            <person name="Shen B."/>
        </authorList>
    </citation>
    <scope>NUCLEOTIDE SEQUENCE [LARGE SCALE GENOMIC DNA]</scope>
    <source>
        <strain evidence="2 3">NPDC049503</strain>
    </source>
</reference>
<proteinExistence type="predicted"/>
<dbReference type="EMBL" id="JBITMB010000017">
    <property type="protein sequence ID" value="MFI7445759.1"/>
    <property type="molecule type" value="Genomic_DNA"/>
</dbReference>
<organism evidence="2 3">
    <name type="scientific">Nonomuraea indica</name>
    <dbReference type="NCBI Taxonomy" id="1581193"/>
    <lineage>
        <taxon>Bacteria</taxon>
        <taxon>Bacillati</taxon>
        <taxon>Actinomycetota</taxon>
        <taxon>Actinomycetes</taxon>
        <taxon>Streptosporangiales</taxon>
        <taxon>Streptosporangiaceae</taxon>
        <taxon>Nonomuraea</taxon>
    </lineage>
</organism>
<feature type="region of interest" description="Disordered" evidence="1">
    <location>
        <begin position="181"/>
        <end position="227"/>
    </location>
</feature>
<accession>A0ABW8AG43</accession>
<name>A0ABW8AG43_9ACTN</name>
<comment type="caution">
    <text evidence="2">The sequence shown here is derived from an EMBL/GenBank/DDBJ whole genome shotgun (WGS) entry which is preliminary data.</text>
</comment>
<feature type="compositionally biased region" description="Basic and acidic residues" evidence="1">
    <location>
        <begin position="186"/>
        <end position="207"/>
    </location>
</feature>
<feature type="compositionally biased region" description="Low complexity" evidence="1">
    <location>
        <begin position="208"/>
        <end position="222"/>
    </location>
</feature>
<evidence type="ECO:0000313" key="2">
    <source>
        <dbReference type="EMBL" id="MFI7445759.1"/>
    </source>
</evidence>
<evidence type="ECO:0000256" key="1">
    <source>
        <dbReference type="SAM" id="MobiDB-lite"/>
    </source>
</evidence>
<keyword evidence="3" id="KW-1185">Reference proteome</keyword>
<evidence type="ECO:0000313" key="3">
    <source>
        <dbReference type="Proteomes" id="UP001612928"/>
    </source>
</evidence>
<dbReference type="RefSeq" id="WP_397026246.1">
    <property type="nucleotide sequence ID" value="NZ_JBITMB010000017.1"/>
</dbReference>
<protein>
    <submittedName>
        <fullName evidence="2">Uncharacterized protein</fullName>
    </submittedName>
</protein>
<dbReference type="Proteomes" id="UP001612928">
    <property type="component" value="Unassembled WGS sequence"/>
</dbReference>
<sequence>MVIALAVSAAAVVGVLVWWLRRAPRRAGEAEGRPELPARWGWDARLAPEARIAFMEGLRACSDDTGPVRAGREQGVLATDDPPRLVSLHLLADLFAARGEEGLHDPEGTLTELIAKCAAVEQPGVLHLRTDWLAGMVDGMDQSHFAEAVRGVVGPERAAGVGTCTVDDRIGALWLTIVAAPADEPAPERPASEPTERPASEPTERPASESAARPASGRAGEPVSEEAWGEAANTLMLDLSRILERYREARGEQPGATAEALLRTVVPHEIAGGGSGVTWAYPPSPRQHRIALMAATSPEPR</sequence>